<evidence type="ECO:0000313" key="7">
    <source>
        <dbReference type="Proteomes" id="UP001062776"/>
    </source>
</evidence>
<comment type="similarity">
    <text evidence="1">Belongs to the LysR transcriptional regulatory family.</text>
</comment>
<evidence type="ECO:0000256" key="3">
    <source>
        <dbReference type="ARBA" id="ARBA00023125"/>
    </source>
</evidence>
<evidence type="ECO:0000256" key="1">
    <source>
        <dbReference type="ARBA" id="ARBA00009437"/>
    </source>
</evidence>
<dbReference type="PANTHER" id="PTHR30118">
    <property type="entry name" value="HTH-TYPE TRANSCRIPTIONAL REGULATOR LEUO-RELATED"/>
    <property type="match status" value="1"/>
</dbReference>
<keyword evidence="4" id="KW-0804">Transcription</keyword>
<dbReference type="InterPro" id="IPR036390">
    <property type="entry name" value="WH_DNA-bd_sf"/>
</dbReference>
<feature type="domain" description="HTH lysR-type" evidence="5">
    <location>
        <begin position="1"/>
        <end position="58"/>
    </location>
</feature>
<dbReference type="InterPro" id="IPR005119">
    <property type="entry name" value="LysR_subst-bd"/>
</dbReference>
<keyword evidence="2" id="KW-0805">Transcription regulation</keyword>
<evidence type="ECO:0000256" key="4">
    <source>
        <dbReference type="ARBA" id="ARBA00023163"/>
    </source>
</evidence>
<dbReference type="RefSeq" id="WP_264816041.1">
    <property type="nucleotide sequence ID" value="NZ_BAPV01000020.1"/>
</dbReference>
<sequence length="298" mass="32951">MDFNLAQSFLALWHERSVSKAALRLSLTQPAVSAALRRLRALSDDPLFIRTPQGMQPTIRAVAMAPIIEESLRRLREALGQADPFDPSLSRRHFVIGCDSGLDYRLAPALTQKLRQMAPGLSLSFRAIPPDGLETAFHKREIDLGVTAHQGTHPDCIASSVGPLVMECVGSDLAGLSDKTMSIAELCSFDHVLIEHARRFSRFDHALRGLGHERRVSVTVPSFGHIPPFLYQPGIVAIVPHYIAQVFCGLSALQRAPLPEIMETMTIRLLVPSLSAADTAVVWMRGIIQRELETWWPV</sequence>
<dbReference type="Gene3D" id="1.10.10.10">
    <property type="entry name" value="Winged helix-like DNA-binding domain superfamily/Winged helix DNA-binding domain"/>
    <property type="match status" value="1"/>
</dbReference>
<name>A0ABQ0Q473_9PROT</name>
<dbReference type="PRINTS" id="PR00039">
    <property type="entry name" value="HTHLYSR"/>
</dbReference>
<evidence type="ECO:0000259" key="5">
    <source>
        <dbReference type="PROSITE" id="PS50931"/>
    </source>
</evidence>
<dbReference type="Gene3D" id="3.40.190.10">
    <property type="entry name" value="Periplasmic binding protein-like II"/>
    <property type="match status" value="2"/>
</dbReference>
<dbReference type="Proteomes" id="UP001062776">
    <property type="component" value="Unassembled WGS sequence"/>
</dbReference>
<reference evidence="6" key="1">
    <citation type="submission" date="2013-04" db="EMBL/GenBank/DDBJ databases">
        <title>The genome sequencing project of 58 acetic acid bacteria.</title>
        <authorList>
            <person name="Okamoto-Kainuma A."/>
            <person name="Ishikawa M."/>
            <person name="Umino S."/>
            <person name="Koizumi Y."/>
            <person name="Shiwa Y."/>
            <person name="Yoshikawa H."/>
            <person name="Matsutani M."/>
            <person name="Matsushita K."/>
        </authorList>
    </citation>
    <scope>NUCLEOTIDE SEQUENCE</scope>
    <source>
        <strain evidence="6">NRIC 0535</strain>
    </source>
</reference>
<gene>
    <name evidence="6" type="ORF">AA0535_2084</name>
</gene>
<evidence type="ECO:0000313" key="6">
    <source>
        <dbReference type="EMBL" id="GBQ90585.1"/>
    </source>
</evidence>
<accession>A0ABQ0Q473</accession>
<dbReference type="PANTHER" id="PTHR30118:SF15">
    <property type="entry name" value="TRANSCRIPTIONAL REGULATORY PROTEIN"/>
    <property type="match status" value="1"/>
</dbReference>
<dbReference type="InterPro" id="IPR000847">
    <property type="entry name" value="LysR_HTH_N"/>
</dbReference>
<comment type="caution">
    <text evidence="6">The sequence shown here is derived from an EMBL/GenBank/DDBJ whole genome shotgun (WGS) entry which is preliminary data.</text>
</comment>
<dbReference type="SUPFAM" id="SSF46785">
    <property type="entry name" value="Winged helix' DNA-binding domain"/>
    <property type="match status" value="1"/>
</dbReference>
<keyword evidence="3" id="KW-0238">DNA-binding</keyword>
<organism evidence="6 7">
    <name type="scientific">Asaia krungthepensis NRIC 0535</name>
    <dbReference type="NCBI Taxonomy" id="1307925"/>
    <lineage>
        <taxon>Bacteria</taxon>
        <taxon>Pseudomonadati</taxon>
        <taxon>Pseudomonadota</taxon>
        <taxon>Alphaproteobacteria</taxon>
        <taxon>Acetobacterales</taxon>
        <taxon>Acetobacteraceae</taxon>
        <taxon>Asaia</taxon>
    </lineage>
</organism>
<dbReference type="Pfam" id="PF00126">
    <property type="entry name" value="HTH_1"/>
    <property type="match status" value="1"/>
</dbReference>
<dbReference type="InterPro" id="IPR050389">
    <property type="entry name" value="LysR-type_TF"/>
</dbReference>
<dbReference type="EMBL" id="BAPV01000020">
    <property type="protein sequence ID" value="GBQ90585.1"/>
    <property type="molecule type" value="Genomic_DNA"/>
</dbReference>
<keyword evidence="7" id="KW-1185">Reference proteome</keyword>
<dbReference type="SUPFAM" id="SSF53850">
    <property type="entry name" value="Periplasmic binding protein-like II"/>
    <property type="match status" value="1"/>
</dbReference>
<dbReference type="Pfam" id="PF03466">
    <property type="entry name" value="LysR_substrate"/>
    <property type="match status" value="1"/>
</dbReference>
<evidence type="ECO:0000256" key="2">
    <source>
        <dbReference type="ARBA" id="ARBA00023015"/>
    </source>
</evidence>
<dbReference type="InterPro" id="IPR036388">
    <property type="entry name" value="WH-like_DNA-bd_sf"/>
</dbReference>
<proteinExistence type="inferred from homology"/>
<dbReference type="PROSITE" id="PS50931">
    <property type="entry name" value="HTH_LYSR"/>
    <property type="match status" value="1"/>
</dbReference>
<protein>
    <submittedName>
        <fullName evidence="6">Transcriptional regulator</fullName>
    </submittedName>
</protein>